<dbReference type="InterPro" id="IPR006630">
    <property type="entry name" value="La_HTH"/>
</dbReference>
<feature type="compositionally biased region" description="Polar residues" evidence="3">
    <location>
        <begin position="31"/>
        <end position="63"/>
    </location>
</feature>
<proteinExistence type="predicted"/>
<dbReference type="CDD" id="cd07323">
    <property type="entry name" value="LAM"/>
    <property type="match status" value="1"/>
</dbReference>
<reference evidence="5 6" key="1">
    <citation type="submission" date="2024-01" db="EMBL/GenBank/DDBJ databases">
        <authorList>
            <person name="Allen C."/>
            <person name="Tagirdzhanova G."/>
        </authorList>
    </citation>
    <scope>NUCLEOTIDE SEQUENCE [LARGE SCALE GENOMIC DNA]</scope>
    <source>
        <strain evidence="5 6">CBS 573.63</strain>
    </source>
</reference>
<feature type="compositionally biased region" description="Low complexity" evidence="3">
    <location>
        <begin position="387"/>
        <end position="407"/>
    </location>
</feature>
<dbReference type="InterPro" id="IPR036390">
    <property type="entry name" value="WH_DNA-bd_sf"/>
</dbReference>
<protein>
    <recommendedName>
        <fullName evidence="4">HTH La-type RNA-binding domain-containing protein</fullName>
    </recommendedName>
</protein>
<dbReference type="Proteomes" id="UP001642501">
    <property type="component" value="Unassembled WGS sequence"/>
</dbReference>
<gene>
    <name evidence="5" type="ORF">SEPCBS57363_000508</name>
</gene>
<feature type="compositionally biased region" description="Polar residues" evidence="3">
    <location>
        <begin position="431"/>
        <end position="460"/>
    </location>
</feature>
<feature type="compositionally biased region" description="Basic and acidic residues" evidence="3">
    <location>
        <begin position="70"/>
        <end position="83"/>
    </location>
</feature>
<feature type="compositionally biased region" description="Low complexity" evidence="3">
    <location>
        <begin position="84"/>
        <end position="103"/>
    </location>
</feature>
<organism evidence="5 6">
    <name type="scientific">Sporothrix epigloea</name>
    <dbReference type="NCBI Taxonomy" id="1892477"/>
    <lineage>
        <taxon>Eukaryota</taxon>
        <taxon>Fungi</taxon>
        <taxon>Dikarya</taxon>
        <taxon>Ascomycota</taxon>
        <taxon>Pezizomycotina</taxon>
        <taxon>Sordariomycetes</taxon>
        <taxon>Sordariomycetidae</taxon>
        <taxon>Ophiostomatales</taxon>
        <taxon>Ophiostomataceae</taxon>
        <taxon>Sporothrix</taxon>
    </lineage>
</organism>
<feature type="compositionally biased region" description="Low complexity" evidence="3">
    <location>
        <begin position="233"/>
        <end position="244"/>
    </location>
</feature>
<feature type="compositionally biased region" description="Polar residues" evidence="3">
    <location>
        <begin position="583"/>
        <end position="615"/>
    </location>
</feature>
<evidence type="ECO:0000256" key="3">
    <source>
        <dbReference type="SAM" id="MobiDB-lite"/>
    </source>
</evidence>
<evidence type="ECO:0000259" key="4">
    <source>
        <dbReference type="PROSITE" id="PS50961"/>
    </source>
</evidence>
<evidence type="ECO:0000313" key="6">
    <source>
        <dbReference type="Proteomes" id="UP001642501"/>
    </source>
</evidence>
<dbReference type="EMBL" id="CAWUOM010000004">
    <property type="protein sequence ID" value="CAK7263308.1"/>
    <property type="molecule type" value="Genomic_DNA"/>
</dbReference>
<feature type="domain" description="HTH La-type RNA-binding" evidence="4">
    <location>
        <begin position="703"/>
        <end position="792"/>
    </location>
</feature>
<dbReference type="Pfam" id="PF21071">
    <property type="entry name" value="LARP1_HEAT"/>
    <property type="match status" value="1"/>
</dbReference>
<feature type="region of interest" description="Disordered" evidence="3">
    <location>
        <begin position="195"/>
        <end position="287"/>
    </location>
</feature>
<dbReference type="InterPro" id="IPR006607">
    <property type="entry name" value="DM15"/>
</dbReference>
<feature type="compositionally biased region" description="Polar residues" evidence="3">
    <location>
        <begin position="532"/>
        <end position="542"/>
    </location>
</feature>
<sequence length="1079" mass="116136">MSGFSYAQAARGQATPPSQTPATAASITTSNGQATLENDTGSSVDASQNVSTTTPTHSATDSNRLFARKLSHDADASPIKDSEAPSSPAASSTLAGTATESTSVFSLDDSTARAASSELPSHALTPDPRSPAAEDVRKGGRKGKAATKSTAEKEDEQTVLAEDADKANEAVKVELVSAPLPSVNIWSQRMQEQAARTKQVPAVTTANKTTTTTSTNTSGVRNKDARKQTNCPTAGDGTSDTTGALLSGSTKSQTRRANETTRLGALEQPRRNVPRGARGVTDKDERTSAIVSNTLSLVRDAMSWPTPESAAGSDEAKASFSLGDSKSDATSDKDPQDDVGSVKSRKKGWLPLPFVPSVNFQTPLPNVRNSKPKTGSRTSRDVSSKPSGNSNANGNNSNANIATNGVEANKEKKPSSSSPAKTDLEVRSTAKENSGNSLPARPSTQNVYTNKRFSTDGSNNHSREPRKASATNLPEKPREAAADQINAASKVDSSSGSNQHTTHAGTNGGVNGHHQQPTHSTHLDRRPAYSGKNFTSHFNSSGKDFIPQEYKDQHNQHGRDRTEPRGERSGRGGFRGGRGGAAVTTTAQNSQHTGHSAYQPNGQRPQPNNSFSGSATGLPPTAAPFNPHPQQFSYGNAQSSLRLGSRSVPRAQVSTQGSASYGNRLQSGVGNNNTRVHGNPSHGAPGGPADYQMQPYAFSAFNPFMDAELLHGLTLQVDYYFSLDNLVKDVFLRRKMNDQGFVPLSVIAKFKRMAELAPSIDFIRAACEQSENLDYVVDQEQNEWVRSRYLWSNFLLPHEDRDEDARRPGPDPRTVIFRSGQRPYQAYMHPMMSGGYPAMQQQAMYAQPAYPVNGNEVMYQQHDNSMHAGYTSPISGSGATGVEPNGRVYRTGESQLSAAVPDFSPAGHSGAPTTLEDYQTYPDEQVDKLVVLVGSESESATDSAEYPETNGSNVNGTQKIGQEPYPKLRALALEQRSKAKAGEIPPTMKHLYRFWSHCLPDKFNVRMYEDFRAFAVEDARCSTPNDFGLKCLLQYYNKVLSNSTDARPYPSVFIPHHAEAKQVSESQPFKSKINGDSHA</sequence>
<evidence type="ECO:0000256" key="2">
    <source>
        <dbReference type="PROSITE-ProRule" id="PRU00332"/>
    </source>
</evidence>
<feature type="region of interest" description="Disordered" evidence="3">
    <location>
        <begin position="1"/>
        <end position="162"/>
    </location>
</feature>
<feature type="compositionally biased region" description="Polar residues" evidence="3">
    <location>
        <begin position="491"/>
        <end position="505"/>
    </location>
</feature>
<feature type="compositionally biased region" description="Low complexity" evidence="3">
    <location>
        <begin position="13"/>
        <end position="30"/>
    </location>
</feature>
<accession>A0ABP0D6J6</accession>
<keyword evidence="1 2" id="KW-0694">RNA-binding</keyword>
<feature type="compositionally biased region" description="Polar residues" evidence="3">
    <location>
        <begin position="652"/>
        <end position="676"/>
    </location>
</feature>
<evidence type="ECO:0000256" key="1">
    <source>
        <dbReference type="ARBA" id="ARBA00022884"/>
    </source>
</evidence>
<feature type="compositionally biased region" description="Polar residues" evidence="3">
    <location>
        <begin position="628"/>
        <end position="642"/>
    </location>
</feature>
<feature type="region of interest" description="Disordered" evidence="3">
    <location>
        <begin position="304"/>
        <end position="685"/>
    </location>
</feature>
<feature type="region of interest" description="Disordered" evidence="3">
    <location>
        <begin position="938"/>
        <end position="961"/>
    </location>
</feature>
<dbReference type="Gene3D" id="1.10.10.10">
    <property type="entry name" value="Winged helix-like DNA-binding domain superfamily/Winged helix DNA-binding domain"/>
    <property type="match status" value="1"/>
</dbReference>
<evidence type="ECO:0000313" key="5">
    <source>
        <dbReference type="EMBL" id="CAK7263308.1"/>
    </source>
</evidence>
<dbReference type="InterPro" id="IPR036388">
    <property type="entry name" value="WH-like_DNA-bd_sf"/>
</dbReference>
<keyword evidence="6" id="KW-1185">Reference proteome</keyword>
<dbReference type="Pfam" id="PF05383">
    <property type="entry name" value="La"/>
    <property type="match status" value="1"/>
</dbReference>
<feature type="compositionally biased region" description="Polar residues" evidence="3">
    <location>
        <begin position="949"/>
        <end position="960"/>
    </location>
</feature>
<dbReference type="SUPFAM" id="SSF46785">
    <property type="entry name" value="Winged helix' DNA-binding domain"/>
    <property type="match status" value="1"/>
</dbReference>
<feature type="compositionally biased region" description="Low complexity" evidence="3">
    <location>
        <begin position="204"/>
        <end position="218"/>
    </location>
</feature>
<feature type="compositionally biased region" description="Basic and acidic residues" evidence="3">
    <location>
        <begin position="325"/>
        <end position="336"/>
    </location>
</feature>
<dbReference type="PROSITE" id="PS50961">
    <property type="entry name" value="HTH_LA"/>
    <property type="match status" value="1"/>
</dbReference>
<dbReference type="SMART" id="SM00715">
    <property type="entry name" value="LA"/>
    <property type="match status" value="1"/>
</dbReference>
<feature type="compositionally biased region" description="Polar residues" evidence="3">
    <location>
        <begin position="358"/>
        <end position="377"/>
    </location>
</feature>
<feature type="compositionally biased region" description="Basic and acidic residues" evidence="3">
    <location>
        <begin position="549"/>
        <end position="570"/>
    </location>
</feature>
<name>A0ABP0D6J6_9PEZI</name>
<dbReference type="SMART" id="SM00684">
    <property type="entry name" value="DM15"/>
    <property type="match status" value="2"/>
</dbReference>
<comment type="caution">
    <text evidence="5">The sequence shown here is derived from an EMBL/GenBank/DDBJ whole genome shotgun (WGS) entry which is preliminary data.</text>
</comment>
<feature type="compositionally biased region" description="Gly residues" evidence="3">
    <location>
        <begin position="571"/>
        <end position="580"/>
    </location>
</feature>